<protein>
    <recommendedName>
        <fullName evidence="1">Probable queuosine precursor transporter</fullName>
        <shortName evidence="1">Q precursor transporter</shortName>
    </recommendedName>
</protein>
<keyword evidence="1" id="KW-0812">Transmembrane</keyword>
<keyword evidence="1" id="KW-0813">Transport</keyword>
<dbReference type="AlphaFoldDB" id="A0AAU8A549"/>
<proteinExistence type="inferred from homology"/>
<dbReference type="NCBIfam" id="TIGR00697">
    <property type="entry name" value="queuosine precursor transporter"/>
    <property type="match status" value="1"/>
</dbReference>
<keyword evidence="1" id="KW-0997">Cell inner membrane</keyword>
<evidence type="ECO:0000313" key="2">
    <source>
        <dbReference type="EMBL" id="XCC58516.1"/>
    </source>
</evidence>
<dbReference type="GO" id="GO:0005886">
    <property type="term" value="C:plasma membrane"/>
    <property type="evidence" value="ECO:0007669"/>
    <property type="project" value="UniProtKB-SubCell"/>
</dbReference>
<comment type="function">
    <text evidence="1">Involved in the import of queuosine (Q) precursors, required for Q precursor salvage.</text>
</comment>
<dbReference type="InterPro" id="IPR003744">
    <property type="entry name" value="YhhQ"/>
</dbReference>
<accession>A0AAU8A549</accession>
<reference evidence="2" key="1">
    <citation type="submission" date="2022-06" db="EMBL/GenBank/DDBJ databases">
        <title>New Polynucleobacter species.</title>
        <authorList>
            <person name="Hahn M.W."/>
        </authorList>
    </citation>
    <scope>NUCLEOTIDE SEQUENCE</scope>
    <source>
        <strain evidence="2">UK-FUSCHL-C3</strain>
    </source>
</reference>
<dbReference type="HAMAP" id="MF_02088">
    <property type="entry name" value="Q_prec_transport"/>
    <property type="match status" value="1"/>
</dbReference>
<dbReference type="Pfam" id="PF02592">
    <property type="entry name" value="Vut_1"/>
    <property type="match status" value="1"/>
</dbReference>
<comment type="subcellular location">
    <subcellularLocation>
        <location evidence="1">Cell inner membrane</location>
        <topology evidence="1">Multi-pass membrane protein</topology>
    </subcellularLocation>
</comment>
<feature type="transmembrane region" description="Helical" evidence="1">
    <location>
        <begin position="73"/>
        <end position="95"/>
    </location>
</feature>
<feature type="transmembrane region" description="Helical" evidence="1">
    <location>
        <begin position="115"/>
        <end position="138"/>
    </location>
</feature>
<keyword evidence="1" id="KW-0472">Membrane</keyword>
<feature type="transmembrane region" description="Helical" evidence="1">
    <location>
        <begin position="40"/>
        <end position="61"/>
    </location>
</feature>
<evidence type="ECO:0000256" key="1">
    <source>
        <dbReference type="HAMAP-Rule" id="MF_02088"/>
    </source>
</evidence>
<keyword evidence="1" id="KW-1003">Cell membrane</keyword>
<dbReference type="RefSeq" id="WP_353439768.1">
    <property type="nucleotide sequence ID" value="NZ_CP099959.1"/>
</dbReference>
<comment type="similarity">
    <text evidence="1">Belongs to the vitamin uptake transporter (VUT/ECF) (TC 2.A.88) family. Q precursor transporter subfamily.</text>
</comment>
<dbReference type="EMBL" id="CP099959">
    <property type="protein sequence ID" value="XCC58516.1"/>
    <property type="molecule type" value="Genomic_DNA"/>
</dbReference>
<name>A0AAU8A549_9BURK</name>
<comment type="caution">
    <text evidence="1">Lacks conserved residue(s) required for the propagation of feature annotation.</text>
</comment>
<gene>
    <name evidence="2" type="ORF">NKE59_04320</name>
</gene>
<dbReference type="PANTHER" id="PTHR34300:SF2">
    <property type="entry name" value="QUEUOSINE PRECURSOR TRANSPORTER-RELATED"/>
    <property type="match status" value="1"/>
</dbReference>
<keyword evidence="1" id="KW-1133">Transmembrane helix</keyword>
<dbReference type="GO" id="GO:0022857">
    <property type="term" value="F:transmembrane transporter activity"/>
    <property type="evidence" value="ECO:0007669"/>
    <property type="project" value="UniProtKB-UniRule"/>
</dbReference>
<sequence>MRRQYRYYDLILAAFVAVILCSNFIGAGKAATLDLPYFGLVVFGAGILFFPISYLISDVLTEVYGYAYDRRTVWAGFAALGFAAIMVQVVIHLPVAPGSYMANYQQGLETVFGNSWRIALGSMIAFWCGSFVNSYVLAKMKVWTQGKYLWARTIGSTATGELVDSSLFYMIAFYAVWPTAEIIQVAIAQYILKTSWEVLATPFTYWIIGYLKRKENEDYYDTNTNFTPFQLKVDR</sequence>
<organism evidence="2">
    <name type="scientific">Polynucleobacter sp. UK-FUSCHL-C3</name>
    <dbReference type="NCBI Taxonomy" id="2955208"/>
    <lineage>
        <taxon>Bacteria</taxon>
        <taxon>Pseudomonadati</taxon>
        <taxon>Pseudomonadota</taxon>
        <taxon>Betaproteobacteria</taxon>
        <taxon>Burkholderiales</taxon>
        <taxon>Burkholderiaceae</taxon>
        <taxon>Polynucleobacter</taxon>
    </lineage>
</organism>
<dbReference type="PANTHER" id="PTHR34300">
    <property type="entry name" value="QUEUOSINE PRECURSOR TRANSPORTER-RELATED"/>
    <property type="match status" value="1"/>
</dbReference>